<feature type="domain" description="Shikimate dehydrogenase substrate binding N-terminal" evidence="3">
    <location>
        <begin position="30"/>
        <end position="110"/>
    </location>
</feature>
<evidence type="ECO:0000259" key="2">
    <source>
        <dbReference type="Pfam" id="PF01488"/>
    </source>
</evidence>
<organism evidence="4 5">
    <name type="scientific">Oculimacula yallundae</name>
    <dbReference type="NCBI Taxonomy" id="86028"/>
    <lineage>
        <taxon>Eukaryota</taxon>
        <taxon>Fungi</taxon>
        <taxon>Dikarya</taxon>
        <taxon>Ascomycota</taxon>
        <taxon>Pezizomycotina</taxon>
        <taxon>Leotiomycetes</taxon>
        <taxon>Helotiales</taxon>
        <taxon>Ploettnerulaceae</taxon>
        <taxon>Oculimacula</taxon>
    </lineage>
</organism>
<dbReference type="Gene3D" id="3.40.50.10860">
    <property type="entry name" value="Leucine Dehydrogenase, chain A, domain 1"/>
    <property type="match status" value="2"/>
</dbReference>
<evidence type="ECO:0000313" key="5">
    <source>
        <dbReference type="Proteomes" id="UP001595075"/>
    </source>
</evidence>
<evidence type="ECO:0000259" key="3">
    <source>
        <dbReference type="Pfam" id="PF08501"/>
    </source>
</evidence>
<dbReference type="InterPro" id="IPR036291">
    <property type="entry name" value="NAD(P)-bd_dom_sf"/>
</dbReference>
<feature type="region of interest" description="Disordered" evidence="1">
    <location>
        <begin position="1"/>
        <end position="22"/>
    </location>
</feature>
<dbReference type="InterPro" id="IPR013708">
    <property type="entry name" value="Shikimate_DH-bd_N"/>
</dbReference>
<sequence>MALEAPSSIGKTHTSSRTTDSSEDCKNFYIFGQGISFSMSAVIHTAAFKHHSLPHTYQILQSETVDELAPIVNAPTFGGASVTMPHKLSIKKFCSSVSSHARIIGAINTLVVVPRKPSKGDEYELHGENTDWSGLVACMQQNGSNVVSNAKRGLVIGAGGASRAALYALHQMNISEIYLVNRTRATAEKIAADYASNFHIIVIDSLSDITVAKAPEIIIGTVPAETLSMADIPEPVFAQAKGVCIDMSYKPRETPLLKVAAKHPGWATVTGVEVLLEQAFHQSSLWLQLPVPKELMRRGGSTDQERTLRIFLVQSLLLCSLYELNPTDIRTFTCYSLNTTTMSKIDQKPTEESKKLYLAGVHVTHSIAPPMHNFIASSLSLPWQFYSQECPNVEDVLERFRRPDFAGGVVTMPYKKAIMPLLDGLDELAQRLGACNNVYLTEDGKLRGTNTDWRGIKGCLLSGLKPDESRQVAIGKPALIVGAGGASRAAVYALFAELDCGEIYIVNRDAREVADLFEDCWYHSVPLAKG</sequence>
<dbReference type="NCBIfam" id="TIGR01809">
    <property type="entry name" value="Shik-DH-AROM"/>
    <property type="match status" value="1"/>
</dbReference>
<feature type="compositionally biased region" description="Polar residues" evidence="1">
    <location>
        <begin position="9"/>
        <end position="19"/>
    </location>
</feature>
<proteinExistence type="predicted"/>
<comment type="caution">
    <text evidence="4">The sequence shown here is derived from an EMBL/GenBank/DDBJ whole genome shotgun (WGS) entry which is preliminary data.</text>
</comment>
<dbReference type="PANTHER" id="PTHR21089:SF26">
    <property type="entry name" value="AROM POLYPEPTIDE, PUTATIVE-RELATED"/>
    <property type="match status" value="1"/>
</dbReference>
<protein>
    <submittedName>
        <fullName evidence="4">Uncharacterized protein</fullName>
    </submittedName>
</protein>
<dbReference type="InterPro" id="IPR010110">
    <property type="entry name" value="Shikimate_DH_AroM-type"/>
</dbReference>
<dbReference type="CDD" id="cd01065">
    <property type="entry name" value="NAD_bind_Shikimate_DH"/>
    <property type="match status" value="1"/>
</dbReference>
<accession>A0ABR4CHN4</accession>
<evidence type="ECO:0000256" key="1">
    <source>
        <dbReference type="SAM" id="MobiDB-lite"/>
    </source>
</evidence>
<evidence type="ECO:0000313" key="4">
    <source>
        <dbReference type="EMBL" id="KAL2069207.1"/>
    </source>
</evidence>
<dbReference type="SUPFAM" id="SSF53223">
    <property type="entry name" value="Aminoacid dehydrogenase-like, N-terminal domain"/>
    <property type="match status" value="2"/>
</dbReference>
<keyword evidence="5" id="KW-1185">Reference proteome</keyword>
<dbReference type="EMBL" id="JAZHXI010000008">
    <property type="protein sequence ID" value="KAL2069207.1"/>
    <property type="molecule type" value="Genomic_DNA"/>
</dbReference>
<dbReference type="Pfam" id="PF08501">
    <property type="entry name" value="Shikimate_dh_N"/>
    <property type="match status" value="2"/>
</dbReference>
<dbReference type="PANTHER" id="PTHR21089">
    <property type="entry name" value="SHIKIMATE DEHYDROGENASE"/>
    <property type="match status" value="1"/>
</dbReference>
<dbReference type="InterPro" id="IPR006151">
    <property type="entry name" value="Shikm_DH/Glu-tRNA_Rdtase"/>
</dbReference>
<gene>
    <name evidence="4" type="ORF">VTL71DRAFT_15545</name>
</gene>
<dbReference type="Proteomes" id="UP001595075">
    <property type="component" value="Unassembled WGS sequence"/>
</dbReference>
<dbReference type="InterPro" id="IPR022893">
    <property type="entry name" value="Shikimate_DH_fam"/>
</dbReference>
<feature type="domain" description="Quinate/shikimate 5-dehydrogenase/glutamyl-tRNA reductase" evidence="2">
    <location>
        <begin position="149"/>
        <end position="226"/>
    </location>
</feature>
<name>A0ABR4CHN4_9HELO</name>
<feature type="domain" description="Shikimate dehydrogenase substrate binding N-terminal" evidence="3">
    <location>
        <begin position="359"/>
        <end position="438"/>
    </location>
</feature>
<dbReference type="SUPFAM" id="SSF51735">
    <property type="entry name" value="NAD(P)-binding Rossmann-fold domains"/>
    <property type="match status" value="2"/>
</dbReference>
<dbReference type="InterPro" id="IPR046346">
    <property type="entry name" value="Aminoacid_DH-like_N_sf"/>
</dbReference>
<reference evidence="4 5" key="1">
    <citation type="journal article" date="2024" name="Commun. Biol.">
        <title>Comparative genomic analysis of thermophilic fungi reveals convergent evolutionary adaptations and gene losses.</title>
        <authorList>
            <person name="Steindorff A.S."/>
            <person name="Aguilar-Pontes M.V."/>
            <person name="Robinson A.J."/>
            <person name="Andreopoulos B."/>
            <person name="LaButti K."/>
            <person name="Kuo A."/>
            <person name="Mondo S."/>
            <person name="Riley R."/>
            <person name="Otillar R."/>
            <person name="Haridas S."/>
            <person name="Lipzen A."/>
            <person name="Grimwood J."/>
            <person name="Schmutz J."/>
            <person name="Clum A."/>
            <person name="Reid I.D."/>
            <person name="Moisan M.C."/>
            <person name="Butler G."/>
            <person name="Nguyen T.T.M."/>
            <person name="Dewar K."/>
            <person name="Conant G."/>
            <person name="Drula E."/>
            <person name="Henrissat B."/>
            <person name="Hansel C."/>
            <person name="Singer S."/>
            <person name="Hutchinson M.I."/>
            <person name="de Vries R.P."/>
            <person name="Natvig D.O."/>
            <person name="Powell A.J."/>
            <person name="Tsang A."/>
            <person name="Grigoriev I.V."/>
        </authorList>
    </citation>
    <scope>NUCLEOTIDE SEQUENCE [LARGE SCALE GENOMIC DNA]</scope>
    <source>
        <strain evidence="4 5">CBS 494.80</strain>
    </source>
</reference>
<dbReference type="Gene3D" id="3.40.50.720">
    <property type="entry name" value="NAD(P)-binding Rossmann-like Domain"/>
    <property type="match status" value="2"/>
</dbReference>
<dbReference type="Pfam" id="PF01488">
    <property type="entry name" value="Shikimate_DH"/>
    <property type="match status" value="1"/>
</dbReference>